<dbReference type="Proteomes" id="UP001229421">
    <property type="component" value="Unassembled WGS sequence"/>
</dbReference>
<evidence type="ECO:0000256" key="2">
    <source>
        <dbReference type="SAM" id="MobiDB-lite"/>
    </source>
</evidence>
<sequence length="350" mass="39747">MEPDLPLIQMAEEEEKEEDDDSLIQHFPDLDQTPFKSSLGYSSFWPFELPPSLTSRIAFVNLIRKHRTRPPSNSTRSSLLNLILDRNVYSIPSNPALLLVMVIELLHSVKFLKLNLETVEILSSSVDVILHQPSPFVNLKSLKIYPNREYMYNQEPKKVAMSTELKSYLLDSSPRATFTMVLREEIQAQKLIAELQVLLKKEIDNIKSSEANLEREKTPVESHEPKKLEIGGSIAQIKSSLENLVKQIQQRKENACIIISKLQHVVELVTSLPASNRAKIQPCLSSLCAEADTVISKINDSMKFQCDENQSRSRVCFDEIATKLEPGHFLADCSKFFDDAKSSSQHPNLR</sequence>
<comment type="caution">
    <text evidence="3">The sequence shown here is derived from an EMBL/GenBank/DDBJ whole genome shotgun (WGS) entry which is preliminary data.</text>
</comment>
<feature type="compositionally biased region" description="Acidic residues" evidence="2">
    <location>
        <begin position="11"/>
        <end position="21"/>
    </location>
</feature>
<accession>A0AAD8P417</accession>
<protein>
    <submittedName>
        <fullName evidence="3">Uncharacterized protein</fullName>
    </submittedName>
</protein>
<gene>
    <name evidence="3" type="ORF">QVD17_04107</name>
</gene>
<feature type="coiled-coil region" evidence="1">
    <location>
        <begin position="192"/>
        <end position="254"/>
    </location>
</feature>
<evidence type="ECO:0000256" key="1">
    <source>
        <dbReference type="SAM" id="Coils"/>
    </source>
</evidence>
<proteinExistence type="predicted"/>
<keyword evidence="1" id="KW-0175">Coiled coil</keyword>
<keyword evidence="4" id="KW-1185">Reference proteome</keyword>
<dbReference type="AlphaFoldDB" id="A0AAD8P417"/>
<evidence type="ECO:0000313" key="3">
    <source>
        <dbReference type="EMBL" id="KAK1438300.1"/>
    </source>
</evidence>
<evidence type="ECO:0000313" key="4">
    <source>
        <dbReference type="Proteomes" id="UP001229421"/>
    </source>
</evidence>
<dbReference type="EMBL" id="JAUHHV010000001">
    <property type="protein sequence ID" value="KAK1438300.1"/>
    <property type="molecule type" value="Genomic_DNA"/>
</dbReference>
<name>A0AAD8P417_TARER</name>
<reference evidence="3" key="1">
    <citation type="journal article" date="2023" name="bioRxiv">
        <title>Improved chromosome-level genome assembly for marigold (Tagetes erecta).</title>
        <authorList>
            <person name="Jiang F."/>
            <person name="Yuan L."/>
            <person name="Wang S."/>
            <person name="Wang H."/>
            <person name="Xu D."/>
            <person name="Wang A."/>
            <person name="Fan W."/>
        </authorList>
    </citation>
    <scope>NUCLEOTIDE SEQUENCE</scope>
    <source>
        <strain evidence="3">WSJ</strain>
        <tissue evidence="3">Leaf</tissue>
    </source>
</reference>
<organism evidence="3 4">
    <name type="scientific">Tagetes erecta</name>
    <name type="common">African marigold</name>
    <dbReference type="NCBI Taxonomy" id="13708"/>
    <lineage>
        <taxon>Eukaryota</taxon>
        <taxon>Viridiplantae</taxon>
        <taxon>Streptophyta</taxon>
        <taxon>Embryophyta</taxon>
        <taxon>Tracheophyta</taxon>
        <taxon>Spermatophyta</taxon>
        <taxon>Magnoliopsida</taxon>
        <taxon>eudicotyledons</taxon>
        <taxon>Gunneridae</taxon>
        <taxon>Pentapetalae</taxon>
        <taxon>asterids</taxon>
        <taxon>campanulids</taxon>
        <taxon>Asterales</taxon>
        <taxon>Asteraceae</taxon>
        <taxon>Asteroideae</taxon>
        <taxon>Heliantheae alliance</taxon>
        <taxon>Tageteae</taxon>
        <taxon>Tagetes</taxon>
    </lineage>
</organism>
<feature type="region of interest" description="Disordered" evidence="2">
    <location>
        <begin position="1"/>
        <end position="21"/>
    </location>
</feature>